<keyword evidence="3" id="KW-0505">Motor protein</keyword>
<sequence length="117" mass="13130">MMACVRVAVRVRSLNKREKDLSSKVIIRMEENKTSILNVKDILMNISEEKTKSFIYDFSYDSSNAKNPNFATQDKVFTDPGRDVLEAAFEGYNACIFAYGQTGSGKSYTMMGTADDV</sequence>
<name>A0AAV6FYQ8_9TELE</name>
<evidence type="ECO:0000256" key="3">
    <source>
        <dbReference type="PROSITE-ProRule" id="PRU00283"/>
    </source>
</evidence>
<dbReference type="Pfam" id="PF00225">
    <property type="entry name" value="Kinesin"/>
    <property type="match status" value="1"/>
</dbReference>
<protein>
    <recommendedName>
        <fullName evidence="4">Kinesin motor domain-containing protein</fullName>
    </recommendedName>
</protein>
<dbReference type="GO" id="GO:0005524">
    <property type="term" value="F:ATP binding"/>
    <property type="evidence" value="ECO:0007669"/>
    <property type="project" value="UniProtKB-UniRule"/>
</dbReference>
<keyword evidence="2 3" id="KW-0067">ATP-binding</keyword>
<dbReference type="InterPro" id="IPR027417">
    <property type="entry name" value="P-loop_NTPase"/>
</dbReference>
<dbReference type="SMART" id="SM00129">
    <property type="entry name" value="KISc"/>
    <property type="match status" value="1"/>
</dbReference>
<comment type="similarity">
    <text evidence="3">Belongs to the TRAFAC class myosin-kinesin ATPase superfamily. Kinesin family.</text>
</comment>
<dbReference type="AlphaFoldDB" id="A0AAV6FYQ8"/>
<gene>
    <name evidence="5" type="ORF">AALO_G00237510</name>
</gene>
<dbReference type="SUPFAM" id="SSF52540">
    <property type="entry name" value="P-loop containing nucleoside triphosphate hydrolases"/>
    <property type="match status" value="1"/>
</dbReference>
<dbReference type="GO" id="GO:0003777">
    <property type="term" value="F:microtubule motor activity"/>
    <property type="evidence" value="ECO:0007669"/>
    <property type="project" value="InterPro"/>
</dbReference>
<dbReference type="GO" id="GO:0007018">
    <property type="term" value="P:microtubule-based movement"/>
    <property type="evidence" value="ECO:0007669"/>
    <property type="project" value="InterPro"/>
</dbReference>
<evidence type="ECO:0000259" key="4">
    <source>
        <dbReference type="PROSITE" id="PS50067"/>
    </source>
</evidence>
<feature type="domain" description="Kinesin motor" evidence="4">
    <location>
        <begin position="4"/>
        <end position="117"/>
    </location>
</feature>
<evidence type="ECO:0000256" key="1">
    <source>
        <dbReference type="ARBA" id="ARBA00022741"/>
    </source>
</evidence>
<dbReference type="PROSITE" id="PS50067">
    <property type="entry name" value="KINESIN_MOTOR_2"/>
    <property type="match status" value="1"/>
</dbReference>
<feature type="binding site" evidence="3">
    <location>
        <begin position="100"/>
        <end position="107"/>
    </location>
    <ligand>
        <name>ATP</name>
        <dbReference type="ChEBI" id="CHEBI:30616"/>
    </ligand>
</feature>
<comment type="caution">
    <text evidence="5">The sequence shown here is derived from an EMBL/GenBank/DDBJ whole genome shotgun (WGS) entry which is preliminary data.</text>
</comment>
<dbReference type="InterPro" id="IPR001752">
    <property type="entry name" value="Kinesin_motor_dom"/>
</dbReference>
<dbReference type="Proteomes" id="UP000823561">
    <property type="component" value="Chromosome 18"/>
</dbReference>
<dbReference type="GO" id="GO:0008017">
    <property type="term" value="F:microtubule binding"/>
    <property type="evidence" value="ECO:0007669"/>
    <property type="project" value="InterPro"/>
</dbReference>
<evidence type="ECO:0000313" key="6">
    <source>
        <dbReference type="Proteomes" id="UP000823561"/>
    </source>
</evidence>
<proteinExistence type="inferred from homology"/>
<dbReference type="EMBL" id="JADWDJ010000018">
    <property type="protein sequence ID" value="KAG5266897.1"/>
    <property type="molecule type" value="Genomic_DNA"/>
</dbReference>
<dbReference type="PANTHER" id="PTHR47117:SF6">
    <property type="entry name" value="KINESIN-LIKE PROTEIN KIF16B"/>
    <property type="match status" value="1"/>
</dbReference>
<dbReference type="Gene3D" id="3.40.850.10">
    <property type="entry name" value="Kinesin motor domain"/>
    <property type="match status" value="1"/>
</dbReference>
<keyword evidence="6" id="KW-1185">Reference proteome</keyword>
<evidence type="ECO:0000313" key="5">
    <source>
        <dbReference type="EMBL" id="KAG5266897.1"/>
    </source>
</evidence>
<organism evidence="5 6">
    <name type="scientific">Alosa alosa</name>
    <name type="common">allis shad</name>
    <dbReference type="NCBI Taxonomy" id="278164"/>
    <lineage>
        <taxon>Eukaryota</taxon>
        <taxon>Metazoa</taxon>
        <taxon>Chordata</taxon>
        <taxon>Craniata</taxon>
        <taxon>Vertebrata</taxon>
        <taxon>Euteleostomi</taxon>
        <taxon>Actinopterygii</taxon>
        <taxon>Neopterygii</taxon>
        <taxon>Teleostei</taxon>
        <taxon>Clupei</taxon>
        <taxon>Clupeiformes</taxon>
        <taxon>Clupeoidei</taxon>
        <taxon>Clupeidae</taxon>
        <taxon>Alosa</taxon>
    </lineage>
</organism>
<accession>A0AAV6FYQ8</accession>
<evidence type="ECO:0000256" key="2">
    <source>
        <dbReference type="ARBA" id="ARBA00022840"/>
    </source>
</evidence>
<keyword evidence="1 3" id="KW-0547">Nucleotide-binding</keyword>
<reference evidence="5" key="1">
    <citation type="submission" date="2020-10" db="EMBL/GenBank/DDBJ databases">
        <title>Chromosome-scale genome assembly of the Allis shad, Alosa alosa.</title>
        <authorList>
            <person name="Margot Z."/>
            <person name="Christophe K."/>
            <person name="Cabau C."/>
            <person name="Louis A."/>
            <person name="Berthelot C."/>
            <person name="Parey E."/>
            <person name="Roest Crollius H."/>
            <person name="Montfort J."/>
            <person name="Robinson-Rechavi M."/>
            <person name="Bucao C."/>
            <person name="Bouchez O."/>
            <person name="Gislard M."/>
            <person name="Lluch J."/>
            <person name="Milhes M."/>
            <person name="Lampietro C."/>
            <person name="Lopez Roques C."/>
            <person name="Donnadieu C."/>
            <person name="Braasch I."/>
            <person name="Desvignes T."/>
            <person name="Postlethwait J."/>
            <person name="Bobe J."/>
            <person name="Guiguen Y."/>
        </authorList>
    </citation>
    <scope>NUCLEOTIDE SEQUENCE</scope>
    <source>
        <strain evidence="5">M-15738</strain>
        <tissue evidence="5">Blood</tissue>
    </source>
</reference>
<dbReference type="PANTHER" id="PTHR47117">
    <property type="entry name" value="STAR-RELATED LIPID TRANSFER PROTEIN 9"/>
    <property type="match status" value="1"/>
</dbReference>
<dbReference type="InterPro" id="IPR036961">
    <property type="entry name" value="Kinesin_motor_dom_sf"/>
</dbReference>